<sequence length="112" mass="12045">MPAPRSATPRHLRTSSSFSVPAGYTDPFQPSEGDDRGEEFAPPLGSRSMPAPRQRRRGGQLATVQDSAWAQFNSDGAQRRRRLTVRLLLGAAIAVSAALAWGLFLVNQTPAG</sequence>
<gene>
    <name evidence="3" type="ORF">IW252_000301</name>
</gene>
<keyword evidence="4" id="KW-1185">Reference proteome</keyword>
<dbReference type="RefSeq" id="WP_196834956.1">
    <property type="nucleotide sequence ID" value="NZ_JADOTZ010000001.1"/>
</dbReference>
<evidence type="ECO:0000256" key="1">
    <source>
        <dbReference type="SAM" id="MobiDB-lite"/>
    </source>
</evidence>
<feature type="transmembrane region" description="Helical" evidence="2">
    <location>
        <begin position="87"/>
        <end position="106"/>
    </location>
</feature>
<evidence type="ECO:0000313" key="4">
    <source>
        <dbReference type="Proteomes" id="UP000625033"/>
    </source>
</evidence>
<protein>
    <submittedName>
        <fullName evidence="3">Uncharacterized protein</fullName>
    </submittedName>
</protein>
<proteinExistence type="predicted"/>
<organism evidence="3 4">
    <name type="scientific">Zhihengliuella flava</name>
    <dbReference type="NCBI Taxonomy" id="1285193"/>
    <lineage>
        <taxon>Bacteria</taxon>
        <taxon>Bacillati</taxon>
        <taxon>Actinomycetota</taxon>
        <taxon>Actinomycetes</taxon>
        <taxon>Micrococcales</taxon>
        <taxon>Micrococcaceae</taxon>
        <taxon>Zhihengliuella</taxon>
    </lineage>
</organism>
<dbReference type="Proteomes" id="UP000625033">
    <property type="component" value="Unassembled WGS sequence"/>
</dbReference>
<name>A0A931D359_9MICC</name>
<dbReference type="EMBL" id="JADOTZ010000001">
    <property type="protein sequence ID" value="MBG6083534.1"/>
    <property type="molecule type" value="Genomic_DNA"/>
</dbReference>
<evidence type="ECO:0000256" key="2">
    <source>
        <dbReference type="SAM" id="Phobius"/>
    </source>
</evidence>
<keyword evidence="2" id="KW-1133">Transmembrane helix</keyword>
<comment type="caution">
    <text evidence="3">The sequence shown here is derived from an EMBL/GenBank/DDBJ whole genome shotgun (WGS) entry which is preliminary data.</text>
</comment>
<dbReference type="AlphaFoldDB" id="A0A931D359"/>
<accession>A0A931D359</accession>
<reference evidence="3" key="1">
    <citation type="submission" date="2020-11" db="EMBL/GenBank/DDBJ databases">
        <title>Sequencing the genomes of 1000 actinobacteria strains.</title>
        <authorList>
            <person name="Klenk H.-P."/>
        </authorList>
    </citation>
    <scope>NUCLEOTIDE SEQUENCE</scope>
    <source>
        <strain evidence="3">DSM 26152</strain>
    </source>
</reference>
<evidence type="ECO:0000313" key="3">
    <source>
        <dbReference type="EMBL" id="MBG6083534.1"/>
    </source>
</evidence>
<feature type="region of interest" description="Disordered" evidence="1">
    <location>
        <begin position="1"/>
        <end position="63"/>
    </location>
</feature>
<keyword evidence="2" id="KW-0812">Transmembrane</keyword>
<keyword evidence="2" id="KW-0472">Membrane</keyword>